<proteinExistence type="predicted"/>
<protein>
    <submittedName>
        <fullName evidence="2">Uncharacterized protein</fullName>
    </submittedName>
</protein>
<organism evidence="2 3">
    <name type="scientific">Deinococcus hopiensis KR-140</name>
    <dbReference type="NCBI Taxonomy" id="695939"/>
    <lineage>
        <taxon>Bacteria</taxon>
        <taxon>Thermotogati</taxon>
        <taxon>Deinococcota</taxon>
        <taxon>Deinococci</taxon>
        <taxon>Deinococcales</taxon>
        <taxon>Deinococcaceae</taxon>
        <taxon>Deinococcus</taxon>
    </lineage>
</organism>
<gene>
    <name evidence="2" type="ORF">SAMN00790413_03619</name>
</gene>
<keyword evidence="3" id="KW-1185">Reference proteome</keyword>
<dbReference type="Proteomes" id="UP000192582">
    <property type="component" value="Unassembled WGS sequence"/>
</dbReference>
<name>A0A1W1UXX8_9DEIO</name>
<accession>A0A1W1UXX8</accession>
<dbReference type="AlphaFoldDB" id="A0A1W1UXX8"/>
<reference evidence="2 3" key="1">
    <citation type="submission" date="2017-04" db="EMBL/GenBank/DDBJ databases">
        <authorList>
            <person name="Afonso C.L."/>
            <person name="Miller P.J."/>
            <person name="Scott M.A."/>
            <person name="Spackman E."/>
            <person name="Goraichik I."/>
            <person name="Dimitrov K.M."/>
            <person name="Suarez D.L."/>
            <person name="Swayne D.E."/>
        </authorList>
    </citation>
    <scope>NUCLEOTIDE SEQUENCE [LARGE SCALE GENOMIC DNA]</scope>
    <source>
        <strain evidence="2 3">KR-140</strain>
    </source>
</reference>
<dbReference type="RefSeq" id="WP_084047524.1">
    <property type="nucleotide sequence ID" value="NZ_FWWU01000008.1"/>
</dbReference>
<evidence type="ECO:0000313" key="3">
    <source>
        <dbReference type="Proteomes" id="UP000192582"/>
    </source>
</evidence>
<dbReference type="EMBL" id="FWWU01000008">
    <property type="protein sequence ID" value="SMB85965.1"/>
    <property type="molecule type" value="Genomic_DNA"/>
</dbReference>
<sequence length="59" mass="6075">MTDQRDETETTTNSAVQDGDAGEARDIQATDESGASGGAAAVGDQLSSEEKDATEQREA</sequence>
<feature type="region of interest" description="Disordered" evidence="1">
    <location>
        <begin position="1"/>
        <end position="59"/>
    </location>
</feature>
<evidence type="ECO:0000256" key="1">
    <source>
        <dbReference type="SAM" id="MobiDB-lite"/>
    </source>
</evidence>
<evidence type="ECO:0000313" key="2">
    <source>
        <dbReference type="EMBL" id="SMB85965.1"/>
    </source>
</evidence>
<feature type="compositionally biased region" description="Basic and acidic residues" evidence="1">
    <location>
        <begin position="48"/>
        <end position="59"/>
    </location>
</feature>